<dbReference type="OrthoDB" id="7916339at2"/>
<proteinExistence type="predicted"/>
<feature type="domain" description="BON" evidence="2">
    <location>
        <begin position="51"/>
        <end position="119"/>
    </location>
</feature>
<comment type="caution">
    <text evidence="3">The sequence shown here is derived from an EMBL/GenBank/DDBJ whole genome shotgun (WGS) entry which is preliminary data.</text>
</comment>
<dbReference type="AlphaFoldDB" id="A0A5C4JN64"/>
<dbReference type="Proteomes" id="UP000307874">
    <property type="component" value="Unassembled WGS sequence"/>
</dbReference>
<dbReference type="InterPro" id="IPR007055">
    <property type="entry name" value="BON_dom"/>
</dbReference>
<dbReference type="Pfam" id="PF04972">
    <property type="entry name" value="BON"/>
    <property type="match status" value="1"/>
</dbReference>
<name>A0A5C4JN64_9HYPH</name>
<keyword evidence="4" id="KW-1185">Reference proteome</keyword>
<evidence type="ECO:0000256" key="1">
    <source>
        <dbReference type="SAM" id="MobiDB-lite"/>
    </source>
</evidence>
<protein>
    <submittedName>
        <fullName evidence="3">BON domain-containing protein</fullName>
    </submittedName>
</protein>
<dbReference type="PROSITE" id="PS50914">
    <property type="entry name" value="BON"/>
    <property type="match status" value="1"/>
</dbReference>
<reference evidence="3 4" key="1">
    <citation type="submission" date="2019-06" db="EMBL/GenBank/DDBJ databases">
        <title>Martelella lutilitoris sp. nov., isolated from a tidal mudflat.</title>
        <authorList>
            <person name="Kim Y.-J."/>
        </authorList>
    </citation>
    <scope>NUCLEOTIDE SEQUENCE [LARGE SCALE GENOMIC DNA]</scope>
    <source>
        <strain evidence="3 4">GH2-6</strain>
    </source>
</reference>
<gene>
    <name evidence="3" type="ORF">FF124_16430</name>
</gene>
<evidence type="ECO:0000313" key="3">
    <source>
        <dbReference type="EMBL" id="TNB46584.1"/>
    </source>
</evidence>
<evidence type="ECO:0000259" key="2">
    <source>
        <dbReference type="PROSITE" id="PS50914"/>
    </source>
</evidence>
<dbReference type="EMBL" id="VCLB01000009">
    <property type="protein sequence ID" value="TNB46584.1"/>
    <property type="molecule type" value="Genomic_DNA"/>
</dbReference>
<evidence type="ECO:0000313" key="4">
    <source>
        <dbReference type="Proteomes" id="UP000307874"/>
    </source>
</evidence>
<accession>A0A5C4JN64</accession>
<sequence length="138" mass="15020">MEALIGSRIEQSPPPYVLSLGENRKRKDATMVHKKAAFFGRPVEKTDDWKDSAQKEDAIATELAASGLVDATEVQVAVDGDEARLTGEVYLREEIATAGNIALGVEGIARVRNALRARERSIQSKGKEADARAQTRTL</sequence>
<organism evidence="3 4">
    <name type="scientific">Martelella lutilitoris</name>
    <dbReference type="NCBI Taxonomy" id="2583532"/>
    <lineage>
        <taxon>Bacteria</taxon>
        <taxon>Pseudomonadati</taxon>
        <taxon>Pseudomonadota</taxon>
        <taxon>Alphaproteobacteria</taxon>
        <taxon>Hyphomicrobiales</taxon>
        <taxon>Aurantimonadaceae</taxon>
        <taxon>Martelella</taxon>
    </lineage>
</organism>
<feature type="region of interest" description="Disordered" evidence="1">
    <location>
        <begin position="119"/>
        <end position="138"/>
    </location>
</feature>